<evidence type="ECO:0000256" key="3">
    <source>
        <dbReference type="SAM" id="SignalP"/>
    </source>
</evidence>
<dbReference type="EMBL" id="AP009247">
    <property type="protein sequence ID" value="BAF61200.1"/>
    <property type="molecule type" value="Genomic_DNA"/>
</dbReference>
<sequence length="235" mass="26535">MKKFILLTLLMANFLLLTACVSAIQGVSTVSSIISVSNDRRSAGEVLDDKTIALRLFTWSNKDVILNNAHLNFMVYNKTVLITGEVTTPKIRIYVSKQAQLQVPKISQVFNEIKLGPSNGLLSRAKDSTITIQVEFLFQNQEVFHPTHVQVMTENQVVYLMGAVTKREADMAAKTAAKARGVCKVIKLFDYIKTRPKAEIERDRLKSLENEQKAKLEVKKANLKHQIRVLNRNVH</sequence>
<evidence type="ECO:0000256" key="2">
    <source>
        <dbReference type="SAM" id="Coils"/>
    </source>
</evidence>
<gene>
    <name evidence="5" type="ordered locus">COSY_0063</name>
</gene>
<reference evidence="6" key="1">
    <citation type="journal article" date="2007" name="Curr. Biol.">
        <title>Reduced genome of the thioautotrophic intracellular symbiont in a deep-sea clam, Calyptogena okutanii.</title>
        <authorList>
            <person name="Kuwahara H."/>
            <person name="Yoshida T."/>
            <person name="Takaki Y."/>
            <person name="Shimamura S."/>
            <person name="Nishi S."/>
            <person name="Harada M."/>
            <person name="Matsuyama K."/>
            <person name="Takishita K."/>
            <person name="Kawato M."/>
            <person name="Uematsu K."/>
            <person name="Fujiwara Y."/>
            <person name="Sato T."/>
            <person name="Kato C."/>
            <person name="Kitagawa M."/>
            <person name="Kato I."/>
            <person name="Maruyama T."/>
        </authorList>
    </citation>
    <scope>NUCLEOTIDE SEQUENCE [LARGE SCALE GENOMIC DNA]</scope>
    <source>
        <strain evidence="6">HA</strain>
    </source>
</reference>
<dbReference type="Proteomes" id="UP000000247">
    <property type="component" value="Chromosome"/>
</dbReference>
<dbReference type="KEGG" id="vok:COSY_0063"/>
<dbReference type="eggNOG" id="COG2823">
    <property type="taxonomic scope" value="Bacteria"/>
</dbReference>
<evidence type="ECO:0000256" key="1">
    <source>
        <dbReference type="ARBA" id="ARBA00022729"/>
    </source>
</evidence>
<dbReference type="PROSITE" id="PS50914">
    <property type="entry name" value="BON"/>
    <property type="match status" value="1"/>
</dbReference>
<dbReference type="OrthoDB" id="9783990at2"/>
<feature type="signal peptide" evidence="3">
    <location>
        <begin position="1"/>
        <end position="23"/>
    </location>
</feature>
<dbReference type="RefSeq" id="WP_011929470.1">
    <property type="nucleotide sequence ID" value="NC_009465.1"/>
</dbReference>
<keyword evidence="1 3" id="KW-0732">Signal</keyword>
<dbReference type="HOGENOM" id="CLU_083606_1_1_6"/>
<feature type="domain" description="BON" evidence="4">
    <location>
        <begin position="126"/>
        <end position="196"/>
    </location>
</feature>
<dbReference type="PANTHER" id="PTHR34606">
    <property type="entry name" value="BON DOMAIN-CONTAINING PROTEIN"/>
    <property type="match status" value="1"/>
</dbReference>
<dbReference type="InterPro" id="IPR051686">
    <property type="entry name" value="Lipoprotein_DolP"/>
</dbReference>
<organism evidence="5 6">
    <name type="scientific">Vesicomyosocius okutanii subsp. Calyptogena okutanii (strain HA)</name>
    <dbReference type="NCBI Taxonomy" id="412965"/>
    <lineage>
        <taxon>Bacteria</taxon>
        <taxon>Pseudomonadati</taxon>
        <taxon>Pseudomonadota</taxon>
        <taxon>Gammaproteobacteria</taxon>
        <taxon>Candidatus Pseudothioglobaceae</taxon>
        <taxon>Candidatus Vesicomyidisocius</taxon>
    </lineage>
</organism>
<dbReference type="InterPro" id="IPR014004">
    <property type="entry name" value="Transpt-assoc_nodulatn_dom_bac"/>
</dbReference>
<dbReference type="STRING" id="412965.COSY_0063"/>
<evidence type="ECO:0000259" key="4">
    <source>
        <dbReference type="PROSITE" id="PS50914"/>
    </source>
</evidence>
<evidence type="ECO:0000313" key="5">
    <source>
        <dbReference type="EMBL" id="BAF61200.1"/>
    </source>
</evidence>
<dbReference type="AlphaFoldDB" id="A5CXY0"/>
<proteinExistence type="predicted"/>
<accession>A5CXY0</accession>
<protein>
    <recommendedName>
        <fullName evidence="4">BON domain-containing protein</fullName>
    </recommendedName>
</protein>
<dbReference type="SMART" id="SM00749">
    <property type="entry name" value="BON"/>
    <property type="match status" value="1"/>
</dbReference>
<dbReference type="PROSITE" id="PS51257">
    <property type="entry name" value="PROKAR_LIPOPROTEIN"/>
    <property type="match status" value="1"/>
</dbReference>
<dbReference type="InterPro" id="IPR007055">
    <property type="entry name" value="BON_dom"/>
</dbReference>
<dbReference type="Pfam" id="PF04972">
    <property type="entry name" value="BON"/>
    <property type="match status" value="2"/>
</dbReference>
<feature type="chain" id="PRO_5002680559" description="BON domain-containing protein" evidence="3">
    <location>
        <begin position="24"/>
        <end position="235"/>
    </location>
</feature>
<keyword evidence="2" id="KW-0175">Coiled coil</keyword>
<keyword evidence="6" id="KW-1185">Reference proteome</keyword>
<name>A5CXY0_VESOH</name>
<dbReference type="PANTHER" id="PTHR34606:SF4">
    <property type="entry name" value="OUTER MEMBRANE LIPOPROTEIN DOLP"/>
    <property type="match status" value="1"/>
</dbReference>
<feature type="coiled-coil region" evidence="2">
    <location>
        <begin position="206"/>
        <end position="233"/>
    </location>
</feature>
<evidence type="ECO:0000313" key="6">
    <source>
        <dbReference type="Proteomes" id="UP000000247"/>
    </source>
</evidence>